<organism evidence="2 3">
    <name type="scientific">Nocardiopsis akebiae</name>
    <dbReference type="NCBI Taxonomy" id="2831968"/>
    <lineage>
        <taxon>Bacteria</taxon>
        <taxon>Bacillati</taxon>
        <taxon>Actinomycetota</taxon>
        <taxon>Actinomycetes</taxon>
        <taxon>Streptosporangiales</taxon>
        <taxon>Nocardiopsidaceae</taxon>
        <taxon>Nocardiopsis</taxon>
    </lineage>
</organism>
<evidence type="ECO:0000259" key="1">
    <source>
        <dbReference type="Pfam" id="PF01909"/>
    </source>
</evidence>
<dbReference type="Proteomes" id="UP000678016">
    <property type="component" value="Chromosome"/>
</dbReference>
<dbReference type="Pfam" id="PF01909">
    <property type="entry name" value="NTP_transf_2"/>
    <property type="match status" value="1"/>
</dbReference>
<evidence type="ECO:0000313" key="3">
    <source>
        <dbReference type="Proteomes" id="UP000678016"/>
    </source>
</evidence>
<accession>A0ABX8CAF3</accession>
<sequence length="249" mass="27367">MPPDTERDRLRERLLARAGTDDSVVGAALTGSSADGTADRWSDIDLVLAVREGRDGVPADWTEWLHREFGALHHWDLPVPGPRLVRVFLLPGCLEVDLAFLPEGEFGPRGPQWRTVFGKARELQPFPEPDPDTLIGHSWHHALHARVCVERGRLWQAEHWIGRLREQTVALACLRLGSPTAFNKGAHLLPAEVTDPLGATLVRALTGEELLRALEALTALLITEVAWVRPELADALGPELGRASSDGGR</sequence>
<dbReference type="SUPFAM" id="SSF81301">
    <property type="entry name" value="Nucleotidyltransferase"/>
    <property type="match status" value="1"/>
</dbReference>
<keyword evidence="3" id="KW-1185">Reference proteome</keyword>
<dbReference type="InterPro" id="IPR002934">
    <property type="entry name" value="Polymerase_NTP_transf_dom"/>
</dbReference>
<dbReference type="RefSeq" id="WP_212644101.1">
    <property type="nucleotide sequence ID" value="NZ_CP074132.1"/>
</dbReference>
<feature type="domain" description="Polymerase nucleotidyl transferase" evidence="1">
    <location>
        <begin position="11"/>
        <end position="54"/>
    </location>
</feature>
<gene>
    <name evidence="2" type="ORF">KGD83_13525</name>
</gene>
<evidence type="ECO:0000313" key="2">
    <source>
        <dbReference type="EMBL" id="QUX31415.1"/>
    </source>
</evidence>
<dbReference type="Gene3D" id="3.30.460.10">
    <property type="entry name" value="Beta Polymerase, domain 2"/>
    <property type="match status" value="1"/>
</dbReference>
<dbReference type="EMBL" id="CP074132">
    <property type="protein sequence ID" value="QUX31415.1"/>
    <property type="molecule type" value="Genomic_DNA"/>
</dbReference>
<reference evidence="3" key="1">
    <citation type="submission" date="2021-05" db="EMBL/GenBank/DDBJ databases">
        <title>Direct Submission.</title>
        <authorList>
            <person name="Li K."/>
            <person name="Gao J."/>
        </authorList>
    </citation>
    <scope>NUCLEOTIDE SEQUENCE [LARGE SCALE GENOMIC DNA]</scope>
    <source>
        <strain evidence="3">HDS12</strain>
    </source>
</reference>
<name>A0ABX8CAF3_9ACTN</name>
<protein>
    <submittedName>
        <fullName evidence="2">Nucleotidyltransferase domain-containing protein</fullName>
    </submittedName>
</protein>
<dbReference type="InterPro" id="IPR043519">
    <property type="entry name" value="NT_sf"/>
</dbReference>
<proteinExistence type="predicted"/>